<dbReference type="PANTHER" id="PTHR30622:SF2">
    <property type="entry name" value="UNDECAPRENYL-DIPHOSPHATASE"/>
    <property type="match status" value="1"/>
</dbReference>
<dbReference type="GO" id="GO:0050380">
    <property type="term" value="F:undecaprenyl-diphosphatase activity"/>
    <property type="evidence" value="ECO:0007669"/>
    <property type="project" value="UniProtKB-UniRule"/>
</dbReference>
<dbReference type="GO" id="GO:0046677">
    <property type="term" value="P:response to antibiotic"/>
    <property type="evidence" value="ECO:0007669"/>
    <property type="project" value="UniProtKB-UniRule"/>
</dbReference>
<keyword evidence="6 15" id="KW-0812">Transmembrane</keyword>
<keyword evidence="15" id="KW-0573">Peptidoglycan synthesis</keyword>
<reference evidence="16 17" key="1">
    <citation type="journal article" date="2013" name="PLoS ONE">
        <title>Genome-Wide Relatedness of Treponema pedis, from Gingiva and Necrotic Skin Lesions of Pigs, with the Human Oral Pathogen Treponema denticola.</title>
        <authorList>
            <person name="Svartstrom O."/>
            <person name="Mushtaq M."/>
            <person name="Pringle M."/>
            <person name="Segerman B."/>
        </authorList>
    </citation>
    <scope>NUCLEOTIDE SEQUENCE [LARGE SCALE GENOMIC DNA]</scope>
    <source>
        <strain evidence="16">T A4</strain>
    </source>
</reference>
<feature type="transmembrane region" description="Helical" evidence="15">
    <location>
        <begin position="149"/>
        <end position="167"/>
    </location>
</feature>
<feature type="transmembrane region" description="Helical" evidence="15">
    <location>
        <begin position="187"/>
        <end position="205"/>
    </location>
</feature>
<organism evidence="16 17">
    <name type="scientific">Treponema pedis str. T A4</name>
    <dbReference type="NCBI Taxonomy" id="1291379"/>
    <lineage>
        <taxon>Bacteria</taxon>
        <taxon>Pseudomonadati</taxon>
        <taxon>Spirochaetota</taxon>
        <taxon>Spirochaetia</taxon>
        <taxon>Spirochaetales</taxon>
        <taxon>Treponemataceae</taxon>
        <taxon>Treponema</taxon>
    </lineage>
</organism>
<feature type="transmembrane region" description="Helical" evidence="15">
    <location>
        <begin position="249"/>
        <end position="271"/>
    </location>
</feature>
<dbReference type="GO" id="GO:0008360">
    <property type="term" value="P:regulation of cell shape"/>
    <property type="evidence" value="ECO:0007669"/>
    <property type="project" value="UniProtKB-KW"/>
</dbReference>
<feature type="transmembrane region" description="Helical" evidence="15">
    <location>
        <begin position="120"/>
        <end position="137"/>
    </location>
</feature>
<comment type="miscellaneous">
    <text evidence="15">Bacitracin is thought to be involved in the inhibition of peptidoglycan synthesis by sequestering undecaprenyl diphosphate, thereby reducing the pool of lipid carrier available.</text>
</comment>
<evidence type="ECO:0000256" key="10">
    <source>
        <dbReference type="ARBA" id="ARBA00023251"/>
    </source>
</evidence>
<evidence type="ECO:0000256" key="5">
    <source>
        <dbReference type="ARBA" id="ARBA00022475"/>
    </source>
</evidence>
<dbReference type="InterPro" id="IPR003824">
    <property type="entry name" value="UppP"/>
</dbReference>
<evidence type="ECO:0000256" key="11">
    <source>
        <dbReference type="ARBA" id="ARBA00023316"/>
    </source>
</evidence>
<protein>
    <recommendedName>
        <fullName evidence="4 15">Undecaprenyl-diphosphatase</fullName>
        <ecNumber evidence="3 15">3.6.1.27</ecNumber>
    </recommendedName>
    <alternativeName>
        <fullName evidence="13 15">Bacitracin resistance protein</fullName>
    </alternativeName>
    <alternativeName>
        <fullName evidence="12 15">Undecaprenyl pyrophosphate phosphatase</fullName>
    </alternativeName>
</protein>
<evidence type="ECO:0000256" key="14">
    <source>
        <dbReference type="ARBA" id="ARBA00047594"/>
    </source>
</evidence>
<evidence type="ECO:0000313" key="17">
    <source>
        <dbReference type="Proteomes" id="UP000015620"/>
    </source>
</evidence>
<keyword evidence="8 15" id="KW-1133">Transmembrane helix</keyword>
<gene>
    <name evidence="15 16" type="primary">uppP</name>
    <name evidence="16" type="ORF">TPE_0813</name>
</gene>
<evidence type="ECO:0000313" key="16">
    <source>
        <dbReference type="EMBL" id="AGT43309.1"/>
    </source>
</evidence>
<evidence type="ECO:0000256" key="13">
    <source>
        <dbReference type="ARBA" id="ARBA00032932"/>
    </source>
</evidence>
<proteinExistence type="inferred from homology"/>
<keyword evidence="10 15" id="KW-0046">Antibiotic resistance</keyword>
<evidence type="ECO:0000256" key="3">
    <source>
        <dbReference type="ARBA" id="ARBA00012374"/>
    </source>
</evidence>
<dbReference type="AlphaFoldDB" id="S6A869"/>
<sequence length="272" mass="29372">MIFMTILQAIILGAIQGLAEFLPISSSGHLAIAEYFFKQESLPILFDILLHIATLAAVCTVFAKKIARLFCVLGRYITGKQKPEDKEDIKMIRAIILATSVTGVIGIILKDWVKNIDVKIVPFFFIVTGFVLILSSFIKPKKQKKEPSIVSALAVGAAQGIGVIPGISRSGSTISASLFSGLTRETAGEFSFLLSVPAILAAFILELKSADTLLVGISIPALVAGMTSAFIVGFFSLKFLLGLIKKGKLVYFSFYLIPLGIGLSIYFWGFAR</sequence>
<evidence type="ECO:0000256" key="12">
    <source>
        <dbReference type="ARBA" id="ARBA00032707"/>
    </source>
</evidence>
<keyword evidence="11 15" id="KW-0961">Cell wall biogenesis/degradation</keyword>
<evidence type="ECO:0000256" key="2">
    <source>
        <dbReference type="ARBA" id="ARBA00010621"/>
    </source>
</evidence>
<keyword evidence="9 15" id="KW-0472">Membrane</keyword>
<dbReference type="KEGG" id="tped:TPE_0813"/>
<evidence type="ECO:0000256" key="4">
    <source>
        <dbReference type="ARBA" id="ARBA00021581"/>
    </source>
</evidence>
<dbReference type="HAMAP" id="MF_01006">
    <property type="entry name" value="Undec_diphosphatase"/>
    <property type="match status" value="1"/>
</dbReference>
<comment type="catalytic activity">
    <reaction evidence="14 15">
        <text>di-trans,octa-cis-undecaprenyl diphosphate + H2O = di-trans,octa-cis-undecaprenyl phosphate + phosphate + H(+)</text>
        <dbReference type="Rhea" id="RHEA:28094"/>
        <dbReference type="ChEBI" id="CHEBI:15377"/>
        <dbReference type="ChEBI" id="CHEBI:15378"/>
        <dbReference type="ChEBI" id="CHEBI:43474"/>
        <dbReference type="ChEBI" id="CHEBI:58405"/>
        <dbReference type="ChEBI" id="CHEBI:60392"/>
        <dbReference type="EC" id="3.6.1.27"/>
    </reaction>
</comment>
<dbReference type="HOGENOM" id="CLU_060296_1_2_12"/>
<dbReference type="STRING" id="1291379.TPE_0813"/>
<feature type="transmembrane region" description="Helical" evidence="15">
    <location>
        <begin position="43"/>
        <end position="63"/>
    </location>
</feature>
<dbReference type="GO" id="GO:0005886">
    <property type="term" value="C:plasma membrane"/>
    <property type="evidence" value="ECO:0007669"/>
    <property type="project" value="UniProtKB-SubCell"/>
</dbReference>
<keyword evidence="7 15" id="KW-0378">Hydrolase</keyword>
<dbReference type="Pfam" id="PF02673">
    <property type="entry name" value="BacA"/>
    <property type="match status" value="1"/>
</dbReference>
<dbReference type="GO" id="GO:0071555">
    <property type="term" value="P:cell wall organization"/>
    <property type="evidence" value="ECO:0007669"/>
    <property type="project" value="UniProtKB-KW"/>
</dbReference>
<dbReference type="PANTHER" id="PTHR30622">
    <property type="entry name" value="UNDECAPRENYL-DIPHOSPHATASE"/>
    <property type="match status" value="1"/>
</dbReference>
<feature type="transmembrane region" description="Helical" evidence="15">
    <location>
        <begin position="212"/>
        <end position="237"/>
    </location>
</feature>
<comment type="similarity">
    <text evidence="2 15">Belongs to the UppP family.</text>
</comment>
<dbReference type="Proteomes" id="UP000015620">
    <property type="component" value="Chromosome"/>
</dbReference>
<evidence type="ECO:0000256" key="15">
    <source>
        <dbReference type="HAMAP-Rule" id="MF_01006"/>
    </source>
</evidence>
<evidence type="ECO:0000256" key="6">
    <source>
        <dbReference type="ARBA" id="ARBA00022692"/>
    </source>
</evidence>
<dbReference type="EC" id="3.6.1.27" evidence="3 15"/>
<dbReference type="EMBL" id="CP004120">
    <property type="protein sequence ID" value="AGT43309.1"/>
    <property type="molecule type" value="Genomic_DNA"/>
</dbReference>
<comment type="function">
    <text evidence="15">Catalyzes the dephosphorylation of undecaprenyl diphosphate (UPP). Confers resistance to bacitracin.</text>
</comment>
<feature type="transmembrane region" description="Helical" evidence="15">
    <location>
        <begin position="91"/>
        <end position="108"/>
    </location>
</feature>
<dbReference type="GO" id="GO:0009252">
    <property type="term" value="P:peptidoglycan biosynthetic process"/>
    <property type="evidence" value="ECO:0007669"/>
    <property type="project" value="UniProtKB-KW"/>
</dbReference>
<comment type="subcellular location">
    <subcellularLocation>
        <location evidence="1 15">Cell membrane</location>
        <topology evidence="1 15">Multi-pass membrane protein</topology>
    </subcellularLocation>
</comment>
<accession>S6A869</accession>
<dbReference type="PATRIC" id="fig|1291379.3.peg.809"/>
<name>S6A869_9SPIR</name>
<keyword evidence="5 15" id="KW-1003">Cell membrane</keyword>
<evidence type="ECO:0000256" key="1">
    <source>
        <dbReference type="ARBA" id="ARBA00004651"/>
    </source>
</evidence>
<evidence type="ECO:0000256" key="8">
    <source>
        <dbReference type="ARBA" id="ARBA00022989"/>
    </source>
</evidence>
<keyword evidence="17" id="KW-1185">Reference proteome</keyword>
<evidence type="ECO:0000256" key="9">
    <source>
        <dbReference type="ARBA" id="ARBA00023136"/>
    </source>
</evidence>
<evidence type="ECO:0000256" key="7">
    <source>
        <dbReference type="ARBA" id="ARBA00022801"/>
    </source>
</evidence>
<keyword evidence="15" id="KW-0133">Cell shape</keyword>